<comment type="caution">
    <text evidence="1">The sequence shown here is derived from an EMBL/GenBank/DDBJ whole genome shotgun (WGS) entry which is preliminary data.</text>
</comment>
<evidence type="ECO:0000313" key="2">
    <source>
        <dbReference type="Proteomes" id="UP001216384"/>
    </source>
</evidence>
<evidence type="ECO:0000313" key="1">
    <source>
        <dbReference type="EMBL" id="MDC4183543.1"/>
    </source>
</evidence>
<proteinExistence type="predicted"/>
<accession>A0AAW6HS36</accession>
<sequence length="127" mass="14463">MKWKSFLKTVNFLGVSSLIGVFATSCTGIKIADIKQSDPKSDSMQELPINKNNSDSLINKARKELTDLINTKQSKVNLYKDYAKIKEKLESAYNSSEVVSNDYKSSLEQLEKSKSRFRICFGFCCKW</sequence>
<protein>
    <recommendedName>
        <fullName evidence="3">Lipoprotein</fullName>
    </recommendedName>
</protein>
<evidence type="ECO:0008006" key="3">
    <source>
        <dbReference type="Google" id="ProtNLM"/>
    </source>
</evidence>
<reference evidence="1" key="1">
    <citation type="submission" date="2021-11" db="EMBL/GenBank/DDBJ databases">
        <title>Description of Mycoplasma bradburyaesp. nov.from sea birds: a tribute to a great mycoplasmologist.</title>
        <authorList>
            <person name="Ramirez A.S."/>
            <person name="Poveda C."/>
            <person name="Suarez-Perez A."/>
            <person name="Rosales R.S."/>
            <person name="Dijkman R."/>
            <person name="Feberwee A."/>
            <person name="Spergser J."/>
            <person name="Szostak M.P."/>
            <person name="Ressel L."/>
            <person name="Calabuig P."/>
            <person name="Catania S."/>
            <person name="Gobbo F."/>
            <person name="Timofte D."/>
            <person name="Poveda J.B."/>
        </authorList>
    </citation>
    <scope>NUCLEOTIDE SEQUENCE</scope>
    <source>
        <strain evidence="1">T264</strain>
    </source>
</reference>
<gene>
    <name evidence="1" type="ORF">LNO71_02665</name>
</gene>
<dbReference type="Proteomes" id="UP001216384">
    <property type="component" value="Unassembled WGS sequence"/>
</dbReference>
<dbReference type="PROSITE" id="PS51257">
    <property type="entry name" value="PROKAR_LIPOPROTEIN"/>
    <property type="match status" value="1"/>
</dbReference>
<dbReference type="EMBL" id="JAJHZP010000014">
    <property type="protein sequence ID" value="MDC4183543.1"/>
    <property type="molecule type" value="Genomic_DNA"/>
</dbReference>
<dbReference type="AlphaFoldDB" id="A0AAW6HS36"/>
<organism evidence="1 2">
    <name type="scientific">Mycoplasma bradburyae</name>
    <dbReference type="NCBI Taxonomy" id="2963128"/>
    <lineage>
        <taxon>Bacteria</taxon>
        <taxon>Bacillati</taxon>
        <taxon>Mycoplasmatota</taxon>
        <taxon>Mollicutes</taxon>
        <taxon>Mycoplasmataceae</taxon>
        <taxon>Mycoplasma</taxon>
    </lineage>
</organism>
<name>A0AAW6HS36_9MOLU</name>
<dbReference type="RefSeq" id="WP_272404032.1">
    <property type="nucleotide sequence ID" value="NZ_JAJHZP010000014.1"/>
</dbReference>